<protein>
    <submittedName>
        <fullName evidence="2">Uncharacterized protein</fullName>
    </submittedName>
</protein>
<name>A0A016U6E2_9BILA</name>
<evidence type="ECO:0000313" key="3">
    <source>
        <dbReference type="Proteomes" id="UP000024635"/>
    </source>
</evidence>
<sequence length="68" mass="7359">MMASTPDLQSSWSRNICNIEKCRADDAGKATPREVPGEHQNDPEFNVHGGFVPENCLGLLLHATLAPA</sequence>
<organism evidence="2 3">
    <name type="scientific">Ancylostoma ceylanicum</name>
    <dbReference type="NCBI Taxonomy" id="53326"/>
    <lineage>
        <taxon>Eukaryota</taxon>
        <taxon>Metazoa</taxon>
        <taxon>Ecdysozoa</taxon>
        <taxon>Nematoda</taxon>
        <taxon>Chromadorea</taxon>
        <taxon>Rhabditida</taxon>
        <taxon>Rhabditina</taxon>
        <taxon>Rhabditomorpha</taxon>
        <taxon>Strongyloidea</taxon>
        <taxon>Ancylostomatidae</taxon>
        <taxon>Ancylostomatinae</taxon>
        <taxon>Ancylostoma</taxon>
    </lineage>
</organism>
<comment type="caution">
    <text evidence="2">The sequence shown here is derived from an EMBL/GenBank/DDBJ whole genome shotgun (WGS) entry which is preliminary data.</text>
</comment>
<feature type="compositionally biased region" description="Basic and acidic residues" evidence="1">
    <location>
        <begin position="27"/>
        <end position="42"/>
    </location>
</feature>
<reference evidence="3" key="1">
    <citation type="journal article" date="2015" name="Nat. Genet.">
        <title>The genome and transcriptome of the zoonotic hookworm Ancylostoma ceylanicum identify infection-specific gene families.</title>
        <authorList>
            <person name="Schwarz E.M."/>
            <person name="Hu Y."/>
            <person name="Antoshechkin I."/>
            <person name="Miller M.M."/>
            <person name="Sternberg P.W."/>
            <person name="Aroian R.V."/>
        </authorList>
    </citation>
    <scope>NUCLEOTIDE SEQUENCE</scope>
    <source>
        <strain evidence="3">HY135</strain>
    </source>
</reference>
<keyword evidence="3" id="KW-1185">Reference proteome</keyword>
<dbReference type="EMBL" id="JARK01001391">
    <property type="protein sequence ID" value="EYC10412.1"/>
    <property type="molecule type" value="Genomic_DNA"/>
</dbReference>
<dbReference type="AlphaFoldDB" id="A0A016U6E2"/>
<gene>
    <name evidence="2" type="primary">Acey_s0055.g2545</name>
    <name evidence="2" type="ORF">Y032_0055g2545</name>
</gene>
<proteinExistence type="predicted"/>
<dbReference type="Proteomes" id="UP000024635">
    <property type="component" value="Unassembled WGS sequence"/>
</dbReference>
<evidence type="ECO:0000256" key="1">
    <source>
        <dbReference type="SAM" id="MobiDB-lite"/>
    </source>
</evidence>
<evidence type="ECO:0000313" key="2">
    <source>
        <dbReference type="EMBL" id="EYC10412.1"/>
    </source>
</evidence>
<accession>A0A016U6E2</accession>
<feature type="region of interest" description="Disordered" evidence="1">
    <location>
        <begin position="27"/>
        <end position="46"/>
    </location>
</feature>